<dbReference type="Proteomes" id="UP000248703">
    <property type="component" value="Unassembled WGS sequence"/>
</dbReference>
<name>A0A327RTM3_9FLAO</name>
<dbReference type="AlphaFoldDB" id="A0A327RTM3"/>
<dbReference type="RefSeq" id="WP_111659132.1">
    <property type="nucleotide sequence ID" value="NZ_QLLO01000002.1"/>
</dbReference>
<comment type="caution">
    <text evidence="1">The sequence shown here is derived from an EMBL/GenBank/DDBJ whole genome shotgun (WGS) entry which is preliminary data.</text>
</comment>
<organism evidence="1 2">
    <name type="scientific">Olleya aquimaris</name>
    <dbReference type="NCBI Taxonomy" id="639310"/>
    <lineage>
        <taxon>Bacteria</taxon>
        <taxon>Pseudomonadati</taxon>
        <taxon>Bacteroidota</taxon>
        <taxon>Flavobacteriia</taxon>
        <taxon>Flavobacteriales</taxon>
        <taxon>Flavobacteriaceae</taxon>
    </lineage>
</organism>
<dbReference type="OrthoDB" id="1201645at2"/>
<keyword evidence="2" id="KW-1185">Reference proteome</keyword>
<proteinExistence type="predicted"/>
<protein>
    <submittedName>
        <fullName evidence="1">Uncharacterized protein</fullName>
    </submittedName>
</protein>
<reference evidence="1 2" key="1">
    <citation type="submission" date="2018-06" db="EMBL/GenBank/DDBJ databases">
        <title>Genomic Encyclopedia of Archaeal and Bacterial Type Strains, Phase II (KMG-II): from individual species to whole genera.</title>
        <authorList>
            <person name="Goeker M."/>
        </authorList>
    </citation>
    <scope>NUCLEOTIDE SEQUENCE [LARGE SCALE GENOMIC DNA]</scope>
    <source>
        <strain evidence="1 2">DSM 24464</strain>
    </source>
</reference>
<sequence length="144" mass="16559">MGIFSSFKKKENEETSDTNYVEALLKHSQDEPLGVADNNVIYAGYNELGGYYYFQTYVIGKFKLKTKTGAKLRIEGTNYSLDLNADMNELESEPADIFKGYVTRIDFEIEKDVVETIRRSTIKELILTTKKNKLVFKPFEKSEV</sequence>
<dbReference type="EMBL" id="QLLO01000002">
    <property type="protein sequence ID" value="RAJ17017.1"/>
    <property type="molecule type" value="Genomic_DNA"/>
</dbReference>
<accession>A0A327RTM3</accession>
<evidence type="ECO:0000313" key="2">
    <source>
        <dbReference type="Proteomes" id="UP000248703"/>
    </source>
</evidence>
<evidence type="ECO:0000313" key="1">
    <source>
        <dbReference type="EMBL" id="RAJ17017.1"/>
    </source>
</evidence>
<gene>
    <name evidence="1" type="ORF">LY08_00795</name>
</gene>